<keyword evidence="4 9" id="KW-0812">Transmembrane</keyword>
<evidence type="ECO:0000256" key="1">
    <source>
        <dbReference type="ARBA" id="ARBA00004651"/>
    </source>
</evidence>
<evidence type="ECO:0000256" key="6">
    <source>
        <dbReference type="ARBA" id="ARBA00023136"/>
    </source>
</evidence>
<proteinExistence type="inferred from homology"/>
<feature type="transmembrane region" description="Helical" evidence="9">
    <location>
        <begin position="70"/>
        <end position="96"/>
    </location>
</feature>
<feature type="transmembrane region" description="Helical" evidence="9">
    <location>
        <begin position="828"/>
        <end position="852"/>
    </location>
</feature>
<keyword evidence="11" id="KW-1185">Reference proteome</keyword>
<comment type="subcellular location">
    <subcellularLocation>
        <location evidence="1">Cell membrane</location>
        <topology evidence="1">Multi-pass membrane protein</topology>
    </subcellularLocation>
</comment>
<evidence type="ECO:0000256" key="9">
    <source>
        <dbReference type="SAM" id="Phobius"/>
    </source>
</evidence>
<comment type="caution">
    <text evidence="10">The sequence shown here is derived from an EMBL/GenBank/DDBJ whole genome shotgun (WGS) entry which is preliminary data.</text>
</comment>
<dbReference type="Gene3D" id="1.20.1740.10">
    <property type="entry name" value="Amino acid/polyamine transporter I"/>
    <property type="match status" value="1"/>
</dbReference>
<feature type="region of interest" description="Disordered" evidence="8">
    <location>
        <begin position="1389"/>
        <end position="1439"/>
    </location>
</feature>
<dbReference type="InterPro" id="IPR044566">
    <property type="entry name" value="RMV1-like"/>
</dbReference>
<evidence type="ECO:0000313" key="11">
    <source>
        <dbReference type="Proteomes" id="UP000186817"/>
    </source>
</evidence>
<name>A0A1Q9DMZ2_SYMMI</name>
<keyword evidence="6 9" id="KW-0472">Membrane</keyword>
<dbReference type="EMBL" id="LSRX01000464">
    <property type="protein sequence ID" value="OLP96519.1"/>
    <property type="molecule type" value="Genomic_DNA"/>
</dbReference>
<feature type="compositionally biased region" description="Acidic residues" evidence="8">
    <location>
        <begin position="1416"/>
        <end position="1427"/>
    </location>
</feature>
<dbReference type="GO" id="GO:0005886">
    <property type="term" value="C:plasma membrane"/>
    <property type="evidence" value="ECO:0007669"/>
    <property type="project" value="UniProtKB-SubCell"/>
</dbReference>
<evidence type="ECO:0000256" key="5">
    <source>
        <dbReference type="ARBA" id="ARBA00022989"/>
    </source>
</evidence>
<evidence type="ECO:0000256" key="3">
    <source>
        <dbReference type="ARBA" id="ARBA00022475"/>
    </source>
</evidence>
<reference evidence="10 11" key="1">
    <citation type="submission" date="2016-02" db="EMBL/GenBank/DDBJ databases">
        <title>Genome analysis of coral dinoflagellate symbionts highlights evolutionary adaptations to a symbiotic lifestyle.</title>
        <authorList>
            <person name="Aranda M."/>
            <person name="Li Y."/>
            <person name="Liew Y.J."/>
            <person name="Baumgarten S."/>
            <person name="Simakov O."/>
            <person name="Wilson M."/>
            <person name="Piel J."/>
            <person name="Ashoor H."/>
            <person name="Bougouffa S."/>
            <person name="Bajic V.B."/>
            <person name="Ryu T."/>
            <person name="Ravasi T."/>
            <person name="Bayer T."/>
            <person name="Micklem G."/>
            <person name="Kim H."/>
            <person name="Bhak J."/>
            <person name="Lajeunesse T.C."/>
            <person name="Voolstra C.R."/>
        </authorList>
    </citation>
    <scope>NUCLEOTIDE SEQUENCE [LARGE SCALE GENOMIC DNA]</scope>
    <source>
        <strain evidence="10 11">CCMP2467</strain>
    </source>
</reference>
<gene>
    <name evidence="10" type="primary">RMV1</name>
    <name evidence="10" type="ORF">AK812_SmicGene21241</name>
</gene>
<comment type="similarity">
    <text evidence="7">Belongs to the amino acid-polyamine-organocation (APC) superfamily. Polyamine:cation symporter (PHS) (TC 2.A.3.12) family.</text>
</comment>
<protein>
    <submittedName>
        <fullName evidence="10">Polyamine transporter RMV1</fullName>
    </submittedName>
</protein>
<keyword evidence="3" id="KW-1003">Cell membrane</keyword>
<evidence type="ECO:0000256" key="8">
    <source>
        <dbReference type="SAM" id="MobiDB-lite"/>
    </source>
</evidence>
<evidence type="ECO:0000256" key="2">
    <source>
        <dbReference type="ARBA" id="ARBA00022448"/>
    </source>
</evidence>
<dbReference type="Proteomes" id="UP000186817">
    <property type="component" value="Unassembled WGS sequence"/>
</dbReference>
<feature type="region of interest" description="Disordered" evidence="8">
    <location>
        <begin position="1648"/>
        <end position="1691"/>
    </location>
</feature>
<dbReference type="InterPro" id="IPR002293">
    <property type="entry name" value="AA/rel_permease1"/>
</dbReference>
<keyword evidence="5 9" id="KW-1133">Transmembrane helix</keyword>
<accession>A0A1Q9DMZ2</accession>
<feature type="compositionally biased region" description="Low complexity" evidence="8">
    <location>
        <begin position="1342"/>
        <end position="1351"/>
    </location>
</feature>
<evidence type="ECO:0000256" key="4">
    <source>
        <dbReference type="ARBA" id="ARBA00022692"/>
    </source>
</evidence>
<organism evidence="10 11">
    <name type="scientific">Symbiodinium microadriaticum</name>
    <name type="common">Dinoflagellate</name>
    <name type="synonym">Zooxanthella microadriatica</name>
    <dbReference type="NCBI Taxonomy" id="2951"/>
    <lineage>
        <taxon>Eukaryota</taxon>
        <taxon>Sar</taxon>
        <taxon>Alveolata</taxon>
        <taxon>Dinophyceae</taxon>
        <taxon>Suessiales</taxon>
        <taxon>Symbiodiniaceae</taxon>
        <taxon>Symbiodinium</taxon>
    </lineage>
</organism>
<sequence>MAVAARRLRWNWPLDCSEPSYKYLLHANFLVVPRFQEMDWQKYLNVLFWNLNYWDSASTLAGEVRDPRRVFPQALCLAMMFVIASYVFPLFVGVGIQTDTAKLRWRNWRSGTLTLVGEATGGSLVKSWVVLSAAVSNIGQFTCEQAANAYQLEGMAELGWLPKCFTRRSRLTSEEIRTGYVFEPAALPMVQLPQQHLNPAVGASYGSAQVCQAPTVASRLGRRTCPMSGGAVRGSAACFFFPLEPFWFLGHVSPSLYEFVPRHLRIIQSLPHLVLLVGTTTNAVLIGRVLEDCRHWSHRNTAYLAVLATSGVFSLHSLWRLVCQIAQYRYDLQQRSAQIQLFKDNLARQFQLLANELEDLLARSTETEVGLAERSLDAERRDLSRFLKNIGPKLADEPPPPFLEHFRQFLSLWLQMLAECAADPVAQPYSVIGEVEFNSFDRSSELAVRLSEQLKAKEIRFISDHTEDCQKGVLSMKMAWKKMRHLQQKALKWTGLKRFAKTQPDEEEGDLHKAEAICELPARRIPSSVELYWFKFQLGAGCGFDMIEDSYPLRIRCLVFVCVILSPEHLAFMLSFLLGLGLLLVNAFLLSSPSQVVTMSIAVTNCCTAFVLYDFLDIDTLQRLEQQAVEMKAAAQQAEERRKILQAFFARMQMLVSLWQMRTLPRLALMKRLGVALEDAAQEGGISPLLVDAVANLDALESALLPLHFWQDEGKLSIEDKEEVQRLMQSAAAESSIKEMLDKLPDVVTGLAHRMKRVLLEDGHNTPYVGLATGLIIILALSTSDFISIVDLLNGIYCQAQLLEFLAFLHLRRVSPNLRRPFRVPLESMIGCIALLFLPIVFCLLLLVLPLVKGNWKQVFCLVAVPVAGLILHALLSLSRRRGWLSFTREPPRTVDELLAMQTPMSTCARAHHEPFLSDTFHLPPASEHDEPWLASAERGQLFLSLAAPLALMHPYASSDELLRPAGGAWGSSRGSGCGSLCRRTAALQFVAESSGAGVSMHISARPSGTTASPLTFACTTHRRSDLARWRLRECQIGTCVRALPFEAGLSRQSTMIQRHLAVQLWTRLNCSAPLLSQCTVRVLGFPGLWLVNTVDHQVHFRFNELQQYHNRGDLGDSVFVGFASDLADDEVGADAEDLRNHLVARLSGPFDDYPLAVLSVPRGEDDRELVPAVLVAETSEGGIIAALPASTWHRTAARRVLPRELVRKVLAARVLLVSPEDRSTPLGEAVRVWLAILTERGEASVDLVRDFEEDVSFSHTFGGSEAPDLVPSAASAVEAASALYEFQTGESGLPVADYPASASPLESRVAELESCLTGLRDDMKILLERGKAPPPPPSPAPSRATTTPTAVGLGTRGRQKFEGLDPGVVQAALSAGVEQAHLEEMAKMVKSQRGLRDQPLQGLRPRATKVIASPLDDEDEDDDDPPGEPAASASQDPVHQAIGQLTSIASQLALQKKKDSSLEALLDGGAAGSADSSTSSGTGSRRNAAALRLLKERLLTKPREVSQVLERNLEADFALRSVMPGAPQVPVSVRAWLETRSRVQSYPGTIRFLWAAAGAADALREGRAEECYARLLLLIAQGDQMSIDRGSWLLAAEASLEDPPPFAAFNNHTLPSPTEPPFTKLLDVRWIELFLSRLRDIETYQEQRRKLGSVGTAPRRTDSEVVPDDAKDDKPPHKPPKGGGAFKSGWSDTAYDSEENALQKTVNLAVLLLNWLALGRPKHAPPELSLLPPSTGAQRAVVRRFESMMREVVLHPVVAAEDMGRVAAKVEDLESLIASLTLRGDAVAARSRGYSVGGRKEPLFDPIEVEFAGAAGRNAGATTPAKPIVASRLKFGSPPSFCPKRFMDAETLDHYEHPFSYAIAEEALTEDPPKARVLAQHPEKLALFRKLDEGGRLRLVPASVTRKKCLNGMFAVPKNLTADRLILDARGPNLLEPGRTAWTQSLGTISAVLGISLKDDEILLMSGADLSDYYYHYVISEERVLRNALAGVLAPSEAKLFSCYCKELENKGPLRACLGSMAMGDLNSVEFGQLSHLALTFAADAASADELLTLRSSPSRSNMQVGVVIDDWVALQKIKKRLTRGTSEGAVRLRKMSAKYKETGLVQNMKKGFEEVTEASFWGGKVNGVAGTVRPLPERTLPVLSLTVDVIRCGYATKHLLATLAGFYISAFQFRRRFMSLLEEIFLAPSWMEDHCTFRIWPALEAELWCLVIATPMVRTNLRADYLNQISATDASDSFEAEVSTEVSAEFVEEVHRHSLRKSVWTRLLHPLSAQSREAGELPEDEELPGDERLEEHPLWGHVFRCLPFRTVWRKKIRRKRHINLHELRAVLISEERRALRHPHCKLVTGADSQVSLGALLKGRSSSSKLNGALRQSLPAYIGLDIHGGYLYVRSCDNPADDPTRSVPTRTPPFSMPRWLHDAVDGNFELLDDELVKCGMDPVSLLGLPPLGNIVPVAEAPRPVPRAVRRRMWMRSLGGPAPSLTPGPDPEAFAASCLRGDAVTAEMVLSLLSLLPGEHAARGDSGARTKSWTTGVFVHGGAIGLRRHCLDFPLSTSMLTRYASLVVPTHQYSSLSLLQNLKTSVHKDAHNSWCHFNAVLPISSFSGGDIWSQVDGGPDKEEVRGHPYGGRNLKVSDGAVYLDPHKYHFTRAWRGLRVVMVLYTVRNIERLERNNLATARSLGFPVPSSDDTFAALEPCTASPEDYHHEQRTQVAAWNVDWRRLLLRVLRRVGGQLGVILTAGAPLPISAESPRIVRPGLVMDASMYVRGSHSPGLRMDGFEAIPEKAFAGKAMSSRRSTDISCLWSSWHPRASARKPNFEEDEWRRFRCALQGTGQIAWDNAWAEKDVECGLKSRPRFRYQSHIDSSWLYAAVAKSAAEEVRAHPPEIFWPRRFGLGEGY</sequence>
<dbReference type="PANTHER" id="PTHR45826">
    <property type="entry name" value="POLYAMINE TRANSPORTER PUT1"/>
    <property type="match status" value="1"/>
</dbReference>
<feature type="region of interest" description="Disordered" evidence="8">
    <location>
        <begin position="1329"/>
        <end position="1362"/>
    </location>
</feature>
<dbReference type="GO" id="GO:0015203">
    <property type="term" value="F:polyamine transmembrane transporter activity"/>
    <property type="evidence" value="ECO:0007669"/>
    <property type="project" value="UniProtKB-ARBA"/>
</dbReference>
<dbReference type="Pfam" id="PF13520">
    <property type="entry name" value="AA_permease_2"/>
    <property type="match status" value="1"/>
</dbReference>
<evidence type="ECO:0000313" key="10">
    <source>
        <dbReference type="EMBL" id="OLP96519.1"/>
    </source>
</evidence>
<dbReference type="PANTHER" id="PTHR45826:SF2">
    <property type="entry name" value="AMINO ACID TRANSPORTER"/>
    <property type="match status" value="1"/>
</dbReference>
<feature type="compositionally biased region" description="Basic and acidic residues" evidence="8">
    <location>
        <begin position="1660"/>
        <end position="1677"/>
    </location>
</feature>
<feature type="transmembrane region" description="Helical" evidence="9">
    <location>
        <begin position="859"/>
        <end position="878"/>
    </location>
</feature>
<feature type="transmembrane region" description="Helical" evidence="9">
    <location>
        <begin position="570"/>
        <end position="590"/>
    </location>
</feature>
<evidence type="ECO:0000256" key="7">
    <source>
        <dbReference type="ARBA" id="ARBA00024041"/>
    </source>
</evidence>
<feature type="transmembrane region" description="Helical" evidence="9">
    <location>
        <begin position="765"/>
        <end position="783"/>
    </location>
</feature>
<dbReference type="OrthoDB" id="448501at2759"/>
<keyword evidence="2" id="KW-0813">Transport</keyword>